<dbReference type="InterPro" id="IPR051681">
    <property type="entry name" value="Ser/Thr_Kinases-Pseudokinases"/>
</dbReference>
<protein>
    <recommendedName>
        <fullName evidence="1">Protein kinase domain-containing protein</fullName>
    </recommendedName>
</protein>
<gene>
    <name evidence="2" type="ORF">SDRG_04600</name>
</gene>
<dbReference type="OrthoDB" id="163159at2759"/>
<dbReference type="PANTHER" id="PTHR44329:SF214">
    <property type="entry name" value="PROTEIN KINASE DOMAIN-CONTAINING PROTEIN"/>
    <property type="match status" value="1"/>
</dbReference>
<feature type="domain" description="Protein kinase" evidence="1">
    <location>
        <begin position="1"/>
        <end position="87"/>
    </location>
</feature>
<dbReference type="InParanoid" id="T0QTY0"/>
<organism evidence="2 3">
    <name type="scientific">Saprolegnia diclina (strain VS20)</name>
    <dbReference type="NCBI Taxonomy" id="1156394"/>
    <lineage>
        <taxon>Eukaryota</taxon>
        <taxon>Sar</taxon>
        <taxon>Stramenopiles</taxon>
        <taxon>Oomycota</taxon>
        <taxon>Saprolegniomycetes</taxon>
        <taxon>Saprolegniales</taxon>
        <taxon>Saprolegniaceae</taxon>
        <taxon>Saprolegnia</taxon>
    </lineage>
</organism>
<dbReference type="VEuPathDB" id="FungiDB:SDRG_04600"/>
<accession>T0QTY0</accession>
<dbReference type="Gene3D" id="1.10.510.10">
    <property type="entry name" value="Transferase(Phosphotransferase) domain 1"/>
    <property type="match status" value="1"/>
</dbReference>
<name>T0QTY0_SAPDV</name>
<dbReference type="GO" id="GO:0004674">
    <property type="term" value="F:protein serine/threonine kinase activity"/>
    <property type="evidence" value="ECO:0007669"/>
    <property type="project" value="TreeGrafter"/>
</dbReference>
<dbReference type="InterPro" id="IPR011009">
    <property type="entry name" value="Kinase-like_dom_sf"/>
</dbReference>
<keyword evidence="3" id="KW-1185">Reference proteome</keyword>
<dbReference type="InterPro" id="IPR000719">
    <property type="entry name" value="Prot_kinase_dom"/>
</dbReference>
<dbReference type="EMBL" id="JH767142">
    <property type="protein sequence ID" value="EQC38171.1"/>
    <property type="molecule type" value="Genomic_DNA"/>
</dbReference>
<sequence length="87" mass="9785">MYSFGVILSEFATHQVPYADLRHPDTGHPVNQLYVMNHVRGGTLRPTFDGEGVPTWVQDIGQQCLLQDKESRPTALEVSAMLSRFEP</sequence>
<dbReference type="PROSITE" id="PS50011">
    <property type="entry name" value="PROTEIN_KINASE_DOM"/>
    <property type="match status" value="1"/>
</dbReference>
<evidence type="ECO:0000313" key="2">
    <source>
        <dbReference type="EMBL" id="EQC38171.1"/>
    </source>
</evidence>
<dbReference type="AlphaFoldDB" id="T0QTY0"/>
<dbReference type="RefSeq" id="XP_008608498.1">
    <property type="nucleotide sequence ID" value="XM_008610276.1"/>
</dbReference>
<dbReference type="PANTHER" id="PTHR44329">
    <property type="entry name" value="SERINE/THREONINE-PROTEIN KINASE TNNI3K-RELATED"/>
    <property type="match status" value="1"/>
</dbReference>
<dbReference type="GeneID" id="19945327"/>
<dbReference type="GO" id="GO:0005524">
    <property type="term" value="F:ATP binding"/>
    <property type="evidence" value="ECO:0007669"/>
    <property type="project" value="InterPro"/>
</dbReference>
<evidence type="ECO:0000313" key="3">
    <source>
        <dbReference type="Proteomes" id="UP000030762"/>
    </source>
</evidence>
<evidence type="ECO:0000259" key="1">
    <source>
        <dbReference type="PROSITE" id="PS50011"/>
    </source>
</evidence>
<dbReference type="Proteomes" id="UP000030762">
    <property type="component" value="Unassembled WGS sequence"/>
</dbReference>
<proteinExistence type="predicted"/>
<dbReference type="SUPFAM" id="SSF56112">
    <property type="entry name" value="Protein kinase-like (PK-like)"/>
    <property type="match status" value="1"/>
</dbReference>
<reference evidence="2 3" key="1">
    <citation type="submission" date="2012-04" db="EMBL/GenBank/DDBJ databases">
        <title>The Genome Sequence of Saprolegnia declina VS20.</title>
        <authorList>
            <consortium name="The Broad Institute Genome Sequencing Platform"/>
            <person name="Russ C."/>
            <person name="Nusbaum C."/>
            <person name="Tyler B."/>
            <person name="van West P."/>
            <person name="Dieguez-Uribeondo J."/>
            <person name="de Bruijn I."/>
            <person name="Tripathy S."/>
            <person name="Jiang R."/>
            <person name="Young S.K."/>
            <person name="Zeng Q."/>
            <person name="Gargeya S."/>
            <person name="Fitzgerald M."/>
            <person name="Haas B."/>
            <person name="Abouelleil A."/>
            <person name="Alvarado L."/>
            <person name="Arachchi H.M."/>
            <person name="Berlin A."/>
            <person name="Chapman S.B."/>
            <person name="Goldberg J."/>
            <person name="Griggs A."/>
            <person name="Gujja S."/>
            <person name="Hansen M."/>
            <person name="Howarth C."/>
            <person name="Imamovic A."/>
            <person name="Larimer J."/>
            <person name="McCowen C."/>
            <person name="Montmayeur A."/>
            <person name="Murphy C."/>
            <person name="Neiman D."/>
            <person name="Pearson M."/>
            <person name="Priest M."/>
            <person name="Roberts A."/>
            <person name="Saif S."/>
            <person name="Shea T."/>
            <person name="Sisk P."/>
            <person name="Sykes S."/>
            <person name="Wortman J."/>
            <person name="Nusbaum C."/>
            <person name="Birren B."/>
        </authorList>
    </citation>
    <scope>NUCLEOTIDE SEQUENCE [LARGE SCALE GENOMIC DNA]</scope>
    <source>
        <strain evidence="2 3">VS20</strain>
    </source>
</reference>